<protein>
    <submittedName>
        <fullName evidence="3">CinA family protein</fullName>
    </submittedName>
</protein>
<evidence type="ECO:0000259" key="1">
    <source>
        <dbReference type="Pfam" id="PF02464"/>
    </source>
</evidence>
<dbReference type="Proteomes" id="UP000594975">
    <property type="component" value="Chromosome"/>
</dbReference>
<reference evidence="3 5" key="4">
    <citation type="submission" date="2020-12" db="EMBL/GenBank/DDBJ databases">
        <title>FDA dAtabase for Regulatory Grade micrObial Sequences (FDA-ARGOS): Supporting development and validation of Infectious Disease Dx tests.</title>
        <authorList>
            <person name="Sproer C."/>
            <person name="Gronow S."/>
            <person name="Severitt S."/>
            <person name="Schroder I."/>
            <person name="Tallon L."/>
            <person name="Sadzewicz L."/>
            <person name="Zhao X."/>
            <person name="Boylan J."/>
            <person name="Ott S."/>
            <person name="Bowen H."/>
            <person name="Vavikolanu K."/>
            <person name="Mehta A."/>
            <person name="Aluvathingal J."/>
            <person name="Nadendla S."/>
            <person name="Lowell S."/>
            <person name="Myers T."/>
            <person name="Yan Y."/>
            <person name="Sichtig H."/>
        </authorList>
    </citation>
    <scope>NUCLEOTIDE SEQUENCE [LARGE SCALE GENOMIC DNA]</scope>
    <source>
        <strain evidence="3 5">FDAARGOS_864</strain>
    </source>
</reference>
<dbReference type="Gene3D" id="3.90.950.20">
    <property type="entry name" value="CinA-like"/>
    <property type="match status" value="1"/>
</dbReference>
<name>A0A199NQV9_9MICC</name>
<evidence type="ECO:0000313" key="4">
    <source>
        <dbReference type="Proteomes" id="UP000053171"/>
    </source>
</evidence>
<reference evidence="4" key="2">
    <citation type="submission" date="2016-04" db="EMBL/GenBank/DDBJ databases">
        <authorList>
            <person name="Waterworth S."/>
            <person name="Matcher G."/>
        </authorList>
    </citation>
    <scope>NUCLEOTIDE SEQUENCE [LARGE SCALE GENOMIC DNA]</scope>
    <source>
        <strain evidence="4">RuSp02-3</strain>
    </source>
</reference>
<dbReference type="AlphaFoldDB" id="A0A199NQV9"/>
<dbReference type="KEGG" id="rkr:I6G21_07335"/>
<organism evidence="2 4">
    <name type="scientific">Rothia kristinae</name>
    <dbReference type="NCBI Taxonomy" id="37923"/>
    <lineage>
        <taxon>Bacteria</taxon>
        <taxon>Bacillati</taxon>
        <taxon>Actinomycetota</taxon>
        <taxon>Actinomycetes</taxon>
        <taxon>Micrococcales</taxon>
        <taxon>Micrococcaceae</taxon>
        <taxon>Rothia</taxon>
    </lineage>
</organism>
<reference evidence="2 4" key="3">
    <citation type="submission" date="2016-06" db="EMBL/GenBank/DDBJ databases">
        <title>Identification of putative biosynthetic pathways for the production of bioactive secondary metabolites by the marine actinomycete Kocuria kristinae RUTW2-3.</title>
        <authorList>
            <person name="Waterworth S.C."/>
            <person name="Walmsley T.A."/>
            <person name="Matongo T."/>
            <person name="Davies-Coleman M.T."/>
            <person name="Dorrington R.A."/>
        </authorList>
    </citation>
    <scope>NUCLEOTIDE SEQUENCE [LARGE SCALE GENOMIC DNA]</scope>
    <source>
        <strain evidence="4">RuSp02-3</strain>
        <strain evidence="2">RUTW2-3</strain>
    </source>
</reference>
<feature type="domain" description="CinA C-terminal" evidence="1">
    <location>
        <begin position="14"/>
        <end position="163"/>
    </location>
</feature>
<dbReference type="InterPro" id="IPR008136">
    <property type="entry name" value="CinA_C"/>
</dbReference>
<accession>A0A199NQV9</accession>
<dbReference type="NCBIfam" id="TIGR00199">
    <property type="entry name" value="PncC_domain"/>
    <property type="match status" value="1"/>
</dbReference>
<dbReference type="Pfam" id="PF02464">
    <property type="entry name" value="CinA"/>
    <property type="match status" value="1"/>
</dbReference>
<dbReference type="EMBL" id="CP065738">
    <property type="protein sequence ID" value="QPT53108.1"/>
    <property type="molecule type" value="Genomic_DNA"/>
</dbReference>
<keyword evidence="4" id="KW-1185">Reference proteome</keyword>
<dbReference type="RefSeq" id="WP_064725826.1">
    <property type="nucleotide sequence ID" value="NZ_CP065738.1"/>
</dbReference>
<reference evidence="2" key="1">
    <citation type="submission" date="2016-04" db="EMBL/GenBank/DDBJ databases">
        <authorList>
            <person name="Evans L.H."/>
            <person name="Alamgir A."/>
            <person name="Owens N."/>
            <person name="Weber N.D."/>
            <person name="Virtaneva K."/>
            <person name="Barbian K."/>
            <person name="Babar A."/>
            <person name="Rosenke K."/>
        </authorList>
    </citation>
    <scope>NUCLEOTIDE SEQUENCE [LARGE SCALE GENOMIC DNA]</scope>
    <source>
        <strain evidence="2">RUTW2-3</strain>
    </source>
</reference>
<evidence type="ECO:0000313" key="5">
    <source>
        <dbReference type="Proteomes" id="UP000594975"/>
    </source>
</evidence>
<dbReference type="SUPFAM" id="SSF142433">
    <property type="entry name" value="CinA-like"/>
    <property type="match status" value="1"/>
</dbReference>
<dbReference type="InterPro" id="IPR036653">
    <property type="entry name" value="CinA-like_C"/>
</dbReference>
<evidence type="ECO:0000313" key="2">
    <source>
        <dbReference type="EMBL" id="OAX51215.1"/>
    </source>
</evidence>
<evidence type="ECO:0000313" key="3">
    <source>
        <dbReference type="EMBL" id="QPT53108.1"/>
    </source>
</evidence>
<proteinExistence type="predicted"/>
<dbReference type="Proteomes" id="UP000053171">
    <property type="component" value="Unassembled WGS sequence"/>
</dbReference>
<sequence>MSPHAGQPGPGRTQEQAVRLLRERGQSVATAESLTAGLISASLAEVPGASAVLRGGVVSYAAEVKEALLGVDPELIASRGTVDPDVARAMARGARRACAADWGISATGAAGPEPHDGKPVGTVYLGIAGPAEAETVLELHLTGDRERIRTESARRALETLVEQLSRGR</sequence>
<dbReference type="EMBL" id="LJBJ02000030">
    <property type="protein sequence ID" value="OAX51215.1"/>
    <property type="molecule type" value="Genomic_DNA"/>
</dbReference>
<gene>
    <name evidence="2" type="ORF">AN277_0210010</name>
    <name evidence="3" type="ORF">I6G21_07335</name>
</gene>
<dbReference type="GeneID" id="61263195"/>